<dbReference type="InterPro" id="IPR005829">
    <property type="entry name" value="Sugar_transporter_CS"/>
</dbReference>
<dbReference type="CDD" id="cd17316">
    <property type="entry name" value="MFS_SV2_like"/>
    <property type="match status" value="1"/>
</dbReference>
<dbReference type="InterPro" id="IPR020846">
    <property type="entry name" value="MFS_dom"/>
</dbReference>
<evidence type="ECO:0000256" key="4">
    <source>
        <dbReference type="ARBA" id="ARBA00023136"/>
    </source>
</evidence>
<dbReference type="KEGG" id="whr:OG579_11085"/>
<dbReference type="Pfam" id="PF00083">
    <property type="entry name" value="Sugar_tr"/>
    <property type="match status" value="1"/>
</dbReference>
<dbReference type="PROSITE" id="PS00216">
    <property type="entry name" value="SUGAR_TRANSPORT_1"/>
    <property type="match status" value="1"/>
</dbReference>
<dbReference type="PROSITE" id="PS50850">
    <property type="entry name" value="MFS"/>
    <property type="match status" value="1"/>
</dbReference>
<organism evidence="7 8">
    <name type="scientific">Williamsia herbipolensis</name>
    <dbReference type="NCBI Taxonomy" id="1603258"/>
    <lineage>
        <taxon>Bacteria</taxon>
        <taxon>Bacillati</taxon>
        <taxon>Actinomycetota</taxon>
        <taxon>Actinomycetes</taxon>
        <taxon>Mycobacteriales</taxon>
        <taxon>Nocardiaceae</taxon>
        <taxon>Williamsia</taxon>
    </lineage>
</organism>
<dbReference type="Proteomes" id="UP001432128">
    <property type="component" value="Chromosome"/>
</dbReference>
<dbReference type="PANTHER" id="PTHR23508:SF10">
    <property type="entry name" value="CARBOXYLIC ACID TRANSPORTER PROTEIN HOMOLOG"/>
    <property type="match status" value="1"/>
</dbReference>
<keyword evidence="8" id="KW-1185">Reference proteome</keyword>
<evidence type="ECO:0000313" key="8">
    <source>
        <dbReference type="Proteomes" id="UP001432128"/>
    </source>
</evidence>
<accession>A0AAU4JWY1</accession>
<feature type="transmembrane region" description="Helical" evidence="5">
    <location>
        <begin position="219"/>
        <end position="240"/>
    </location>
</feature>
<dbReference type="Pfam" id="PF07690">
    <property type="entry name" value="MFS_1"/>
    <property type="match status" value="1"/>
</dbReference>
<dbReference type="InterPro" id="IPR011701">
    <property type="entry name" value="MFS"/>
</dbReference>
<feature type="transmembrane region" description="Helical" evidence="5">
    <location>
        <begin position="138"/>
        <end position="165"/>
    </location>
</feature>
<evidence type="ECO:0000259" key="6">
    <source>
        <dbReference type="PROSITE" id="PS50850"/>
    </source>
</evidence>
<feature type="transmembrane region" description="Helical" evidence="5">
    <location>
        <begin position="52"/>
        <end position="70"/>
    </location>
</feature>
<protein>
    <submittedName>
        <fullName evidence="7">MFS transporter</fullName>
    </submittedName>
</protein>
<keyword evidence="3 5" id="KW-1133">Transmembrane helix</keyword>
<dbReference type="RefSeq" id="WP_328855975.1">
    <property type="nucleotide sequence ID" value="NZ_CP108021.1"/>
</dbReference>
<evidence type="ECO:0000313" key="7">
    <source>
        <dbReference type="EMBL" id="WUM18304.1"/>
    </source>
</evidence>
<dbReference type="EMBL" id="CP108021">
    <property type="protein sequence ID" value="WUM18304.1"/>
    <property type="molecule type" value="Genomic_DNA"/>
</dbReference>
<feature type="transmembrane region" description="Helical" evidence="5">
    <location>
        <begin position="82"/>
        <end position="100"/>
    </location>
</feature>
<dbReference type="Gene3D" id="1.20.1250.20">
    <property type="entry name" value="MFS general substrate transporter like domains"/>
    <property type="match status" value="2"/>
</dbReference>
<feature type="transmembrane region" description="Helical" evidence="5">
    <location>
        <begin position="381"/>
        <end position="402"/>
    </location>
</feature>
<dbReference type="PROSITE" id="PS00217">
    <property type="entry name" value="SUGAR_TRANSPORT_2"/>
    <property type="match status" value="1"/>
</dbReference>
<dbReference type="InterPro" id="IPR036259">
    <property type="entry name" value="MFS_trans_sf"/>
</dbReference>
<dbReference type="AlphaFoldDB" id="A0AAU4JWY1"/>
<feature type="transmembrane region" description="Helical" evidence="5">
    <location>
        <begin position="260"/>
        <end position="281"/>
    </location>
</feature>
<evidence type="ECO:0000256" key="5">
    <source>
        <dbReference type="SAM" id="Phobius"/>
    </source>
</evidence>
<comment type="subcellular location">
    <subcellularLocation>
        <location evidence="1">Cell membrane</location>
        <topology evidence="1">Multi-pass membrane protein</topology>
    </subcellularLocation>
</comment>
<feature type="transmembrane region" description="Helical" evidence="5">
    <location>
        <begin position="20"/>
        <end position="40"/>
    </location>
</feature>
<feature type="domain" description="Major facilitator superfamily (MFS) profile" evidence="6">
    <location>
        <begin position="15"/>
        <end position="405"/>
    </location>
</feature>
<dbReference type="GO" id="GO:0005886">
    <property type="term" value="C:plasma membrane"/>
    <property type="evidence" value="ECO:0007669"/>
    <property type="project" value="UniProtKB-SubCell"/>
</dbReference>
<keyword evidence="4 5" id="KW-0472">Membrane</keyword>
<sequence>MRSAGERLDTDQRSAFAASYLGWMMDAFDYFILVLVYKEIADDFGVSLDKMAYLTTVTLVMRPVGAYLFGIWADKIGRRTPLIVDVCLYSVIGFLCAFAPNYWVLFVLRLLYGIGMGGEWGLGAALSMEKVPAHRRGFFSGILQGGYAGGYLLASVAFLVVNSWLGLSWRYLFALSILPAFVSLIIRLNVRESEVWVNTKALLEKNKTSVRTVFLNPKVLRRFVFLVILMAAFNFLSHGTQDLYPTFLKSDENRGAGLDATTATWIAVIYNVGAIIGGFVLGWASDRIGRKGAILVGAVLTLPIIPIFAYSTTAGMLCLGSFLIQAATQGAWASVPAHLSEMSPNAIRGFYPGVTYQLGNVIAALNLPIQQHLSERWGYPMALSVTVAIAAVAVAVLTLVGAQATAVDFTEETEPVGVPGLTP</sequence>
<keyword evidence="2 5" id="KW-0812">Transmembrane</keyword>
<reference evidence="7 8" key="1">
    <citation type="submission" date="2022-10" db="EMBL/GenBank/DDBJ databases">
        <title>The complete genomes of actinobacterial strains from the NBC collection.</title>
        <authorList>
            <person name="Joergensen T.S."/>
            <person name="Alvarez Arevalo M."/>
            <person name="Sterndorff E.B."/>
            <person name="Faurdal D."/>
            <person name="Vuksanovic O."/>
            <person name="Mourched A.-S."/>
            <person name="Charusanti P."/>
            <person name="Shaw S."/>
            <person name="Blin K."/>
            <person name="Weber T."/>
        </authorList>
    </citation>
    <scope>NUCLEOTIDE SEQUENCE [LARGE SCALE GENOMIC DNA]</scope>
    <source>
        <strain evidence="7 8">NBC_00319</strain>
    </source>
</reference>
<dbReference type="InterPro" id="IPR005828">
    <property type="entry name" value="MFS_sugar_transport-like"/>
</dbReference>
<feature type="transmembrane region" description="Helical" evidence="5">
    <location>
        <begin position="293"/>
        <end position="311"/>
    </location>
</feature>
<gene>
    <name evidence="7" type="ORF">OG579_11085</name>
</gene>
<evidence type="ECO:0000256" key="2">
    <source>
        <dbReference type="ARBA" id="ARBA00022692"/>
    </source>
</evidence>
<name>A0AAU4JWY1_9NOCA</name>
<dbReference type="SUPFAM" id="SSF103473">
    <property type="entry name" value="MFS general substrate transporter"/>
    <property type="match status" value="1"/>
</dbReference>
<dbReference type="GO" id="GO:0046943">
    <property type="term" value="F:carboxylic acid transmembrane transporter activity"/>
    <property type="evidence" value="ECO:0007669"/>
    <property type="project" value="TreeGrafter"/>
</dbReference>
<evidence type="ECO:0000256" key="3">
    <source>
        <dbReference type="ARBA" id="ARBA00022989"/>
    </source>
</evidence>
<feature type="transmembrane region" description="Helical" evidence="5">
    <location>
        <begin position="106"/>
        <end position="126"/>
    </location>
</feature>
<feature type="transmembrane region" description="Helical" evidence="5">
    <location>
        <begin position="171"/>
        <end position="190"/>
    </location>
</feature>
<proteinExistence type="predicted"/>
<evidence type="ECO:0000256" key="1">
    <source>
        <dbReference type="ARBA" id="ARBA00004651"/>
    </source>
</evidence>
<dbReference type="PANTHER" id="PTHR23508">
    <property type="entry name" value="CARBOXYLIC ACID TRANSPORTER PROTEIN HOMOLOG"/>
    <property type="match status" value="1"/>
</dbReference>